<feature type="repeat" description="WD" evidence="3">
    <location>
        <begin position="409"/>
        <end position="445"/>
    </location>
</feature>
<dbReference type="SMART" id="SM00320">
    <property type="entry name" value="WD40"/>
    <property type="match status" value="7"/>
</dbReference>
<dbReference type="InterPro" id="IPR019775">
    <property type="entry name" value="WD40_repeat_CS"/>
</dbReference>
<reference evidence="5 6" key="1">
    <citation type="submission" date="2022-09" db="EMBL/GenBank/DDBJ databases">
        <authorList>
            <person name="Palmer J.M."/>
        </authorList>
    </citation>
    <scope>NUCLEOTIDE SEQUENCE [LARGE SCALE GENOMIC DNA]</scope>
    <source>
        <strain evidence="5 6">DSM 7382</strain>
    </source>
</reference>
<dbReference type="PANTHER" id="PTHR22847:SF637">
    <property type="entry name" value="WD REPEAT DOMAIN 5B"/>
    <property type="match status" value="1"/>
</dbReference>
<dbReference type="PANTHER" id="PTHR22847">
    <property type="entry name" value="WD40 REPEAT PROTEIN"/>
    <property type="match status" value="1"/>
</dbReference>
<comment type="caution">
    <text evidence="5">The sequence shown here is derived from an EMBL/GenBank/DDBJ whole genome shotgun (WGS) entry which is preliminary data.</text>
</comment>
<sequence>MSGVPTAAGEQWQTPKLPGPPYFGAPNGPNAIVEGETGPTAARAPEPYPPKETGEDASAPGSEPFNLSDIDVRVYPDELKRQGSDWFAIFTPAAGETTQTDSGAVALKRNLDVIRVHTLIHESIVCCVRFSADGRFLATGCNRTAQIYHTRCGAKVCILTHDDSHKSGDLYIRSVSFSPDGNYLATGAEDNKIRIWHIATRRIAGTFEGHTQEISALDWSKDGRLIVSGSGDRTARIWDTHDQNNNKILTTTIHAGENVDIGITSVCISPNGRLVAVGSIDNIVHIWDAQTGTLVERLKGHTNSVFSVAFTPDGTGLVSGSLDKTLKYWDLHPILSGTGPSGAVAKDGANGKEASGGEKGSLCTMDFVGHEHYVLSVAVSPDGRWVVSGSKDKGVRFWDAKSAVAQCMLQGHRNSVISIDMSPAGSVFATGSGDWQARIWSYSAQ</sequence>
<proteinExistence type="predicted"/>
<dbReference type="GO" id="GO:1990234">
    <property type="term" value="C:transferase complex"/>
    <property type="evidence" value="ECO:0007669"/>
    <property type="project" value="UniProtKB-ARBA"/>
</dbReference>
<evidence type="ECO:0000256" key="4">
    <source>
        <dbReference type="SAM" id="MobiDB-lite"/>
    </source>
</evidence>
<dbReference type="InterPro" id="IPR015943">
    <property type="entry name" value="WD40/YVTN_repeat-like_dom_sf"/>
</dbReference>
<evidence type="ECO:0000256" key="1">
    <source>
        <dbReference type="ARBA" id="ARBA00022574"/>
    </source>
</evidence>
<keyword evidence="1 3" id="KW-0853">WD repeat</keyword>
<keyword evidence="2" id="KW-0677">Repeat</keyword>
<evidence type="ECO:0000313" key="6">
    <source>
        <dbReference type="Proteomes" id="UP001385951"/>
    </source>
</evidence>
<feature type="region of interest" description="Disordered" evidence="4">
    <location>
        <begin position="1"/>
        <end position="68"/>
    </location>
</feature>
<gene>
    <name evidence="5" type="ORF">QCA50_007351</name>
</gene>
<feature type="repeat" description="WD" evidence="3">
    <location>
        <begin position="263"/>
        <end position="297"/>
    </location>
</feature>
<evidence type="ECO:0000256" key="3">
    <source>
        <dbReference type="PROSITE-ProRule" id="PRU00221"/>
    </source>
</evidence>
<name>A0AAW0GIJ0_9APHY</name>
<dbReference type="CDD" id="cd00200">
    <property type="entry name" value="WD40"/>
    <property type="match status" value="1"/>
</dbReference>
<dbReference type="InterPro" id="IPR036322">
    <property type="entry name" value="WD40_repeat_dom_sf"/>
</dbReference>
<dbReference type="PRINTS" id="PR00320">
    <property type="entry name" value="GPROTEINBRPT"/>
</dbReference>
<accession>A0AAW0GIJ0</accession>
<dbReference type="Proteomes" id="UP001385951">
    <property type="component" value="Unassembled WGS sequence"/>
</dbReference>
<feature type="repeat" description="WD" evidence="3">
    <location>
        <begin position="207"/>
        <end position="248"/>
    </location>
</feature>
<feature type="repeat" description="WD" evidence="3">
    <location>
        <begin position="298"/>
        <end position="331"/>
    </location>
</feature>
<dbReference type="InterPro" id="IPR001680">
    <property type="entry name" value="WD40_rpt"/>
</dbReference>
<dbReference type="SUPFAM" id="SSF50978">
    <property type="entry name" value="WD40 repeat-like"/>
    <property type="match status" value="1"/>
</dbReference>
<dbReference type="PROSITE" id="PS00678">
    <property type="entry name" value="WD_REPEATS_1"/>
    <property type="match status" value="1"/>
</dbReference>
<dbReference type="InterPro" id="IPR020472">
    <property type="entry name" value="WD40_PAC1"/>
</dbReference>
<organism evidence="5 6">
    <name type="scientific">Cerrena zonata</name>
    <dbReference type="NCBI Taxonomy" id="2478898"/>
    <lineage>
        <taxon>Eukaryota</taxon>
        <taxon>Fungi</taxon>
        <taxon>Dikarya</taxon>
        <taxon>Basidiomycota</taxon>
        <taxon>Agaricomycotina</taxon>
        <taxon>Agaricomycetes</taxon>
        <taxon>Polyporales</taxon>
        <taxon>Cerrenaceae</taxon>
        <taxon>Cerrena</taxon>
    </lineage>
</organism>
<protein>
    <recommendedName>
        <fullName evidence="7">WD40 repeat-like protein</fullName>
    </recommendedName>
</protein>
<dbReference type="Gene3D" id="2.130.10.10">
    <property type="entry name" value="YVTN repeat-like/Quinoprotein amine dehydrogenase"/>
    <property type="match status" value="1"/>
</dbReference>
<feature type="repeat" description="WD" evidence="3">
    <location>
        <begin position="367"/>
        <end position="402"/>
    </location>
</feature>
<evidence type="ECO:0008006" key="7">
    <source>
        <dbReference type="Google" id="ProtNLM"/>
    </source>
</evidence>
<evidence type="ECO:0000256" key="2">
    <source>
        <dbReference type="ARBA" id="ARBA00022737"/>
    </source>
</evidence>
<dbReference type="Pfam" id="PF00400">
    <property type="entry name" value="WD40"/>
    <property type="match status" value="7"/>
</dbReference>
<dbReference type="EMBL" id="JASBNA010000008">
    <property type="protein sequence ID" value="KAK7689559.1"/>
    <property type="molecule type" value="Genomic_DNA"/>
</dbReference>
<dbReference type="AlphaFoldDB" id="A0AAW0GIJ0"/>
<dbReference type="PROSITE" id="PS50082">
    <property type="entry name" value="WD_REPEATS_2"/>
    <property type="match status" value="6"/>
</dbReference>
<dbReference type="PROSITE" id="PS50294">
    <property type="entry name" value="WD_REPEATS_REGION"/>
    <property type="match status" value="5"/>
</dbReference>
<feature type="repeat" description="WD" evidence="3">
    <location>
        <begin position="172"/>
        <end position="206"/>
    </location>
</feature>
<keyword evidence="6" id="KW-1185">Reference proteome</keyword>
<evidence type="ECO:0000313" key="5">
    <source>
        <dbReference type="EMBL" id="KAK7689559.1"/>
    </source>
</evidence>